<evidence type="ECO:0000256" key="5">
    <source>
        <dbReference type="ARBA" id="ARBA00023136"/>
    </source>
</evidence>
<reference evidence="9" key="4">
    <citation type="submission" date="2019-03" db="UniProtKB">
        <authorList>
            <consortium name="EnsemblPlants"/>
        </authorList>
    </citation>
    <scope>IDENTIFICATION</scope>
</reference>
<accession>A0A453R7C9</accession>
<reference evidence="9" key="3">
    <citation type="journal article" date="2017" name="Nature">
        <title>Genome sequence of the progenitor of the wheat D genome Aegilops tauschii.</title>
        <authorList>
            <person name="Luo M.C."/>
            <person name="Gu Y.Q."/>
            <person name="Puiu D."/>
            <person name="Wang H."/>
            <person name="Twardziok S.O."/>
            <person name="Deal K.R."/>
            <person name="Huo N."/>
            <person name="Zhu T."/>
            <person name="Wang L."/>
            <person name="Wang Y."/>
            <person name="McGuire P.E."/>
            <person name="Liu S."/>
            <person name="Long H."/>
            <person name="Ramasamy R.K."/>
            <person name="Rodriguez J.C."/>
            <person name="Van S.L."/>
            <person name="Yuan L."/>
            <person name="Wang Z."/>
            <person name="Xia Z."/>
            <person name="Xiao L."/>
            <person name="Anderson O.D."/>
            <person name="Ouyang S."/>
            <person name="Liang Y."/>
            <person name="Zimin A.V."/>
            <person name="Pertea G."/>
            <person name="Qi P."/>
            <person name="Bennetzen J.L."/>
            <person name="Dai X."/>
            <person name="Dawson M.W."/>
            <person name="Muller H.G."/>
            <person name="Kugler K."/>
            <person name="Rivarola-Duarte L."/>
            <person name="Spannagl M."/>
            <person name="Mayer K.F.X."/>
            <person name="Lu F.H."/>
            <person name="Bevan M.W."/>
            <person name="Leroy P."/>
            <person name="Li P."/>
            <person name="You F.M."/>
            <person name="Sun Q."/>
            <person name="Liu Z."/>
            <person name="Lyons E."/>
            <person name="Wicker T."/>
            <person name="Salzberg S.L."/>
            <person name="Devos K.M."/>
            <person name="Dvorak J."/>
        </authorList>
    </citation>
    <scope>NUCLEOTIDE SEQUENCE [LARGE SCALE GENOMIC DNA]</scope>
    <source>
        <strain evidence="9">cv. AL8/78</strain>
    </source>
</reference>
<evidence type="ECO:0000256" key="7">
    <source>
        <dbReference type="SAM" id="MobiDB-lite"/>
    </source>
</evidence>
<keyword evidence="5 8" id="KW-0472">Membrane</keyword>
<evidence type="ECO:0000256" key="4">
    <source>
        <dbReference type="ARBA" id="ARBA00022989"/>
    </source>
</evidence>
<evidence type="ECO:0000256" key="1">
    <source>
        <dbReference type="ARBA" id="ARBA00004141"/>
    </source>
</evidence>
<keyword evidence="10" id="KW-1185">Reference proteome</keyword>
<dbReference type="Proteomes" id="UP000015105">
    <property type="component" value="Chromosome 7D"/>
</dbReference>
<evidence type="ECO:0000256" key="2">
    <source>
        <dbReference type="ARBA" id="ARBA00022692"/>
    </source>
</evidence>
<organism evidence="9 10">
    <name type="scientific">Aegilops tauschii subsp. strangulata</name>
    <name type="common">Goatgrass</name>
    <dbReference type="NCBI Taxonomy" id="200361"/>
    <lineage>
        <taxon>Eukaryota</taxon>
        <taxon>Viridiplantae</taxon>
        <taxon>Streptophyta</taxon>
        <taxon>Embryophyta</taxon>
        <taxon>Tracheophyta</taxon>
        <taxon>Spermatophyta</taxon>
        <taxon>Magnoliopsida</taxon>
        <taxon>Liliopsida</taxon>
        <taxon>Poales</taxon>
        <taxon>Poaceae</taxon>
        <taxon>BOP clade</taxon>
        <taxon>Pooideae</taxon>
        <taxon>Triticodae</taxon>
        <taxon>Triticeae</taxon>
        <taxon>Triticinae</taxon>
        <taxon>Aegilops</taxon>
    </lineage>
</organism>
<feature type="compositionally biased region" description="Basic residues" evidence="7">
    <location>
        <begin position="196"/>
        <end position="205"/>
    </location>
</feature>
<comment type="subcellular location">
    <subcellularLocation>
        <location evidence="1">Membrane</location>
        <topology evidence="1">Multi-pass membrane protein</topology>
    </subcellularLocation>
</comment>
<dbReference type="SUPFAM" id="SSF81338">
    <property type="entry name" value="Aquaporin-like"/>
    <property type="match status" value="1"/>
</dbReference>
<reference evidence="9" key="5">
    <citation type="journal article" date="2021" name="G3 (Bethesda)">
        <title>Aegilops tauschii genome assembly Aet v5.0 features greater sequence contiguity and improved annotation.</title>
        <authorList>
            <person name="Wang L."/>
            <person name="Zhu T."/>
            <person name="Rodriguez J.C."/>
            <person name="Deal K.R."/>
            <person name="Dubcovsky J."/>
            <person name="McGuire P.E."/>
            <person name="Lux T."/>
            <person name="Spannagl M."/>
            <person name="Mayer K.F.X."/>
            <person name="Baldrich P."/>
            <person name="Meyers B.C."/>
            <person name="Huo N."/>
            <person name="Gu Y.Q."/>
            <person name="Zhou H."/>
            <person name="Devos K.M."/>
            <person name="Bennetzen J.L."/>
            <person name="Unver T."/>
            <person name="Budak H."/>
            <person name="Gulick P.J."/>
            <person name="Galiba G."/>
            <person name="Kalapos B."/>
            <person name="Nelson D.R."/>
            <person name="Li P."/>
            <person name="You F.M."/>
            <person name="Luo M.C."/>
            <person name="Dvorak J."/>
        </authorList>
    </citation>
    <scope>NUCLEOTIDE SEQUENCE [LARGE SCALE GENOMIC DNA]</scope>
    <source>
        <strain evidence="9">cv. AL8/78</strain>
    </source>
</reference>
<feature type="transmembrane region" description="Helical" evidence="8">
    <location>
        <begin position="50"/>
        <end position="75"/>
    </location>
</feature>
<evidence type="ECO:0000256" key="3">
    <source>
        <dbReference type="ARBA" id="ARBA00022737"/>
    </source>
</evidence>
<reference evidence="10" key="2">
    <citation type="journal article" date="2017" name="Nat. Plants">
        <title>The Aegilops tauschii genome reveals multiple impacts of transposons.</title>
        <authorList>
            <person name="Zhao G."/>
            <person name="Zou C."/>
            <person name="Li K."/>
            <person name="Wang K."/>
            <person name="Li T."/>
            <person name="Gao L."/>
            <person name="Zhang X."/>
            <person name="Wang H."/>
            <person name="Yang Z."/>
            <person name="Liu X."/>
            <person name="Jiang W."/>
            <person name="Mao L."/>
            <person name="Kong X."/>
            <person name="Jiao Y."/>
            <person name="Jia J."/>
        </authorList>
    </citation>
    <scope>NUCLEOTIDE SEQUENCE [LARGE SCALE GENOMIC DNA]</scope>
    <source>
        <strain evidence="10">cv. AL8/78</strain>
    </source>
</reference>
<keyword evidence="6" id="KW-0813">Transport</keyword>
<evidence type="ECO:0000256" key="6">
    <source>
        <dbReference type="RuleBase" id="RU000477"/>
    </source>
</evidence>
<dbReference type="STRING" id="200361.A0A453R7C9"/>
<dbReference type="InterPro" id="IPR034294">
    <property type="entry name" value="Aquaporin_transptr"/>
</dbReference>
<feature type="compositionally biased region" description="Basic and acidic residues" evidence="7">
    <location>
        <begin position="261"/>
        <end position="279"/>
    </location>
</feature>
<dbReference type="Gramene" id="AET7Gv20487400.1">
    <property type="protein sequence ID" value="AET7Gv20487400.1"/>
    <property type="gene ID" value="AET7Gv20487400"/>
</dbReference>
<feature type="region of interest" description="Disordered" evidence="7">
    <location>
        <begin position="167"/>
        <end position="283"/>
    </location>
</feature>
<evidence type="ECO:0000313" key="10">
    <source>
        <dbReference type="Proteomes" id="UP000015105"/>
    </source>
</evidence>
<dbReference type="GO" id="GO:0016020">
    <property type="term" value="C:membrane"/>
    <property type="evidence" value="ECO:0007669"/>
    <property type="project" value="UniProtKB-SubCell"/>
</dbReference>
<dbReference type="EnsemblPlants" id="AET7Gv20487400.1">
    <property type="protein sequence ID" value="AET7Gv20487400.1"/>
    <property type="gene ID" value="AET7Gv20487400"/>
</dbReference>
<feature type="transmembrane region" description="Helical" evidence="8">
    <location>
        <begin position="87"/>
        <end position="108"/>
    </location>
</feature>
<sequence length="376" mass="41857">MPSPILPAKEVEEVVTANEEVTDIIVQRVPYWDPPTVRALDTSELTTWSLYRALIGEFTASLILLYVSIATVIGYRNQSSAADERCTGVGYLGVAWSFGATVSVLVYSTSGVSGTHACIHISRDHIHTGVRKLLRRLIIIASRDVCRWAHKPGSDVRAVHRREGDAGALGAVRGGAVPRRRRRRGHREGDHEAPLRRLRRRRQRGGRGVLARGGPRRGDLRHLRPRLHRLLRHRPQAHRPRRLRPPGGGSPNRFGGVRGAPGDHPDHRHGHQPGEEPGRRRAVQPAQNLEATLDLLGRALHRRGPGGVLPQDRAARRGCGEGVARKAGLAQEERLDRLKVERGDHAHACIYSIFHRCKEDREVVGWFLVFLLLSAL</sequence>
<feature type="compositionally biased region" description="Basic residues" evidence="7">
    <location>
        <begin position="223"/>
        <end position="244"/>
    </location>
</feature>
<dbReference type="PRINTS" id="PR00783">
    <property type="entry name" value="MINTRINSICP"/>
</dbReference>
<keyword evidence="2 6" id="KW-0812">Transmembrane</keyword>
<dbReference type="PANTHER" id="PTHR45687">
    <property type="entry name" value="AQUAPORIN OR AQUAGLYCEROPORIN RELATED"/>
    <property type="match status" value="1"/>
</dbReference>
<dbReference type="Pfam" id="PF00230">
    <property type="entry name" value="MIP"/>
    <property type="match status" value="1"/>
</dbReference>
<comment type="similarity">
    <text evidence="6">Belongs to the MIP/aquaporin (TC 1.A.8) family.</text>
</comment>
<feature type="compositionally biased region" description="Low complexity" evidence="7">
    <location>
        <begin position="167"/>
        <end position="177"/>
    </location>
</feature>
<name>A0A453R7C9_AEGTS</name>
<dbReference type="Gene3D" id="1.20.1080.10">
    <property type="entry name" value="Glycerol uptake facilitator protein"/>
    <property type="match status" value="1"/>
</dbReference>
<evidence type="ECO:0000313" key="9">
    <source>
        <dbReference type="EnsemblPlants" id="AET7Gv20487400.1"/>
    </source>
</evidence>
<dbReference type="GO" id="GO:0015267">
    <property type="term" value="F:channel activity"/>
    <property type="evidence" value="ECO:0007669"/>
    <property type="project" value="InterPro"/>
</dbReference>
<dbReference type="InterPro" id="IPR023271">
    <property type="entry name" value="Aquaporin-like"/>
</dbReference>
<dbReference type="InterPro" id="IPR000425">
    <property type="entry name" value="MIP"/>
</dbReference>
<proteinExistence type="inferred from homology"/>
<keyword evidence="4 8" id="KW-1133">Transmembrane helix</keyword>
<keyword evidence="3" id="KW-0677">Repeat</keyword>
<evidence type="ECO:0000256" key="8">
    <source>
        <dbReference type="SAM" id="Phobius"/>
    </source>
</evidence>
<dbReference type="AlphaFoldDB" id="A0A453R7C9"/>
<protein>
    <submittedName>
        <fullName evidence="9">Uncharacterized protein</fullName>
    </submittedName>
</protein>
<reference evidence="10" key="1">
    <citation type="journal article" date="2014" name="Science">
        <title>Ancient hybridizations among the ancestral genomes of bread wheat.</title>
        <authorList>
            <consortium name="International Wheat Genome Sequencing Consortium,"/>
            <person name="Marcussen T."/>
            <person name="Sandve S.R."/>
            <person name="Heier L."/>
            <person name="Spannagl M."/>
            <person name="Pfeifer M."/>
            <person name="Jakobsen K.S."/>
            <person name="Wulff B.B."/>
            <person name="Steuernagel B."/>
            <person name="Mayer K.F."/>
            <person name="Olsen O.A."/>
        </authorList>
    </citation>
    <scope>NUCLEOTIDE SEQUENCE [LARGE SCALE GENOMIC DNA]</scope>
    <source>
        <strain evidence="10">cv. AL8/78</strain>
    </source>
</reference>